<keyword evidence="3" id="KW-1133">Transmembrane helix</keyword>
<accession>A0A0C9YDZ8</accession>
<sequence>MLHGLRNDLLHSGTLKTRAVPDFSSLAEYASLRAGGDIVLPLTTPTILPRGSLVHRLLRGGPQPGSPWAALDDDTRSQSCWLLGGNSGQLGVSLPRVVRISHIVVDHIVSDTLTAPRQMILWGLVDGRENLALFRALRANSLDIPEKRTFPAISGGFPFIPLSYFEYNAHALNLTQTFPVFPFVLDSGLDFGVVVLEILGNWGGMSMCLYRFRVYG</sequence>
<feature type="domain" description="SUN" evidence="5">
    <location>
        <begin position="35"/>
        <end position="216"/>
    </location>
</feature>
<dbReference type="AlphaFoldDB" id="A0A0C9YDZ8"/>
<name>A0A0C9YDZ8_9AGAM</name>
<evidence type="ECO:0000256" key="3">
    <source>
        <dbReference type="ARBA" id="ARBA00022989"/>
    </source>
</evidence>
<dbReference type="STRING" id="765257.A0A0C9YDZ8"/>
<dbReference type="Gene3D" id="2.60.120.260">
    <property type="entry name" value="Galactose-binding domain-like"/>
    <property type="match status" value="1"/>
</dbReference>
<keyword evidence="4" id="KW-0472">Membrane</keyword>
<dbReference type="InterPro" id="IPR012919">
    <property type="entry name" value="SUN_dom"/>
</dbReference>
<keyword evidence="2" id="KW-0812">Transmembrane</keyword>
<dbReference type="PROSITE" id="PS51469">
    <property type="entry name" value="SUN"/>
    <property type="match status" value="1"/>
</dbReference>
<evidence type="ECO:0000256" key="1">
    <source>
        <dbReference type="ARBA" id="ARBA00004370"/>
    </source>
</evidence>
<dbReference type="GO" id="GO:0034993">
    <property type="term" value="C:meiotic nuclear membrane microtubule tethering complex"/>
    <property type="evidence" value="ECO:0007669"/>
    <property type="project" value="TreeGrafter"/>
</dbReference>
<evidence type="ECO:0000256" key="4">
    <source>
        <dbReference type="ARBA" id="ARBA00023136"/>
    </source>
</evidence>
<evidence type="ECO:0000259" key="5">
    <source>
        <dbReference type="PROSITE" id="PS51469"/>
    </source>
</evidence>
<evidence type="ECO:0000313" key="6">
    <source>
        <dbReference type="EMBL" id="KIK12044.1"/>
    </source>
</evidence>
<dbReference type="PANTHER" id="PTHR12911:SF8">
    <property type="entry name" value="KLAROID PROTEIN-RELATED"/>
    <property type="match status" value="1"/>
</dbReference>
<dbReference type="EMBL" id="KN834126">
    <property type="protein sequence ID" value="KIK12044.1"/>
    <property type="molecule type" value="Genomic_DNA"/>
</dbReference>
<protein>
    <recommendedName>
        <fullName evidence="5">SUN domain-containing protein</fullName>
    </recommendedName>
</protein>
<comment type="subcellular location">
    <subcellularLocation>
        <location evidence="1">Membrane</location>
    </subcellularLocation>
</comment>
<dbReference type="PANTHER" id="PTHR12911">
    <property type="entry name" value="SAD1/UNC-84-LIKE PROTEIN-RELATED"/>
    <property type="match status" value="1"/>
</dbReference>
<dbReference type="Proteomes" id="UP000054018">
    <property type="component" value="Unassembled WGS sequence"/>
</dbReference>
<reference evidence="7" key="2">
    <citation type="submission" date="2015-01" db="EMBL/GenBank/DDBJ databases">
        <title>Evolutionary Origins and Diversification of the Mycorrhizal Mutualists.</title>
        <authorList>
            <consortium name="DOE Joint Genome Institute"/>
            <consortium name="Mycorrhizal Genomics Consortium"/>
            <person name="Kohler A."/>
            <person name="Kuo A."/>
            <person name="Nagy L.G."/>
            <person name="Floudas D."/>
            <person name="Copeland A."/>
            <person name="Barry K.W."/>
            <person name="Cichocki N."/>
            <person name="Veneault-Fourrey C."/>
            <person name="LaButti K."/>
            <person name="Lindquist E.A."/>
            <person name="Lipzen A."/>
            <person name="Lundell T."/>
            <person name="Morin E."/>
            <person name="Murat C."/>
            <person name="Riley R."/>
            <person name="Ohm R."/>
            <person name="Sun H."/>
            <person name="Tunlid A."/>
            <person name="Henrissat B."/>
            <person name="Grigoriev I.V."/>
            <person name="Hibbett D.S."/>
            <person name="Martin F."/>
        </authorList>
    </citation>
    <scope>NUCLEOTIDE SEQUENCE [LARGE SCALE GENOMIC DNA]</scope>
    <source>
        <strain evidence="7">441</strain>
    </source>
</reference>
<evidence type="ECO:0000256" key="2">
    <source>
        <dbReference type="ARBA" id="ARBA00022692"/>
    </source>
</evidence>
<reference evidence="6 7" key="1">
    <citation type="submission" date="2014-04" db="EMBL/GenBank/DDBJ databases">
        <authorList>
            <consortium name="DOE Joint Genome Institute"/>
            <person name="Kuo A."/>
            <person name="Kohler A."/>
            <person name="Costa M.D."/>
            <person name="Nagy L.G."/>
            <person name="Floudas D."/>
            <person name="Copeland A."/>
            <person name="Barry K.W."/>
            <person name="Cichocki N."/>
            <person name="Veneault-Fourrey C."/>
            <person name="LaButti K."/>
            <person name="Lindquist E.A."/>
            <person name="Lipzen A."/>
            <person name="Lundell T."/>
            <person name="Morin E."/>
            <person name="Murat C."/>
            <person name="Sun H."/>
            <person name="Tunlid A."/>
            <person name="Henrissat B."/>
            <person name="Grigoriev I.V."/>
            <person name="Hibbett D.S."/>
            <person name="Martin F."/>
            <person name="Nordberg H.P."/>
            <person name="Cantor M.N."/>
            <person name="Hua S.X."/>
        </authorList>
    </citation>
    <scope>NUCLEOTIDE SEQUENCE [LARGE SCALE GENOMIC DNA]</scope>
    <source>
        <strain evidence="6 7">441</strain>
    </source>
</reference>
<dbReference type="HOGENOM" id="CLU_043737_4_0_1"/>
<organism evidence="6 7">
    <name type="scientific">Pisolithus microcarpus 441</name>
    <dbReference type="NCBI Taxonomy" id="765257"/>
    <lineage>
        <taxon>Eukaryota</taxon>
        <taxon>Fungi</taxon>
        <taxon>Dikarya</taxon>
        <taxon>Basidiomycota</taxon>
        <taxon>Agaricomycotina</taxon>
        <taxon>Agaricomycetes</taxon>
        <taxon>Agaricomycetidae</taxon>
        <taxon>Boletales</taxon>
        <taxon>Sclerodermatineae</taxon>
        <taxon>Pisolithaceae</taxon>
        <taxon>Pisolithus</taxon>
    </lineage>
</organism>
<proteinExistence type="predicted"/>
<dbReference type="OrthoDB" id="2659060at2759"/>
<gene>
    <name evidence="6" type="ORF">PISMIDRAFT_121647</name>
</gene>
<dbReference type="InterPro" id="IPR045119">
    <property type="entry name" value="SUN1-5"/>
</dbReference>
<evidence type="ECO:0000313" key="7">
    <source>
        <dbReference type="Proteomes" id="UP000054018"/>
    </source>
</evidence>
<keyword evidence="7" id="KW-1185">Reference proteome</keyword>
<dbReference type="GO" id="GO:0043495">
    <property type="term" value="F:protein-membrane adaptor activity"/>
    <property type="evidence" value="ECO:0007669"/>
    <property type="project" value="TreeGrafter"/>
</dbReference>